<keyword evidence="4" id="KW-1185">Reference proteome</keyword>
<proteinExistence type="predicted"/>
<keyword evidence="2" id="KW-1133">Transmembrane helix</keyword>
<keyword evidence="2" id="KW-0812">Transmembrane</keyword>
<dbReference type="Proteomes" id="UP000297229">
    <property type="component" value="Unassembled WGS sequence"/>
</dbReference>
<sequence length="207" mass="23324">MPALLNLHQTQLGPITEPVLDIVNAVRDANGQIPRTFPTAIFMYGLASGIIGLVLLVGLSHGFQRIRDVKFVKLGPSFPDLRGGDKFFLEQENGIIYECVVRFGESSCYDFTIDEVVEQKSVIISSSKLEQAEIEDVQRNAKRELRKAEDDHEYNAFMSSISVHGFASFVDAMDANVDNVDIEDDEDEDDEDDEEKEEDREDEDTTR</sequence>
<dbReference type="EMBL" id="PQXM01000212">
    <property type="protein sequence ID" value="TGO75433.1"/>
    <property type="molecule type" value="Genomic_DNA"/>
</dbReference>
<evidence type="ECO:0000256" key="1">
    <source>
        <dbReference type="SAM" id="MobiDB-lite"/>
    </source>
</evidence>
<gene>
    <name evidence="3" type="ORF">BELL_0213g00070</name>
</gene>
<accession>A0A4Z1K222</accession>
<evidence type="ECO:0000256" key="2">
    <source>
        <dbReference type="SAM" id="Phobius"/>
    </source>
</evidence>
<comment type="caution">
    <text evidence="3">The sequence shown here is derived from an EMBL/GenBank/DDBJ whole genome shotgun (WGS) entry which is preliminary data.</text>
</comment>
<feature type="region of interest" description="Disordered" evidence="1">
    <location>
        <begin position="177"/>
        <end position="207"/>
    </location>
</feature>
<reference evidence="3 4" key="1">
    <citation type="submission" date="2017-12" db="EMBL/GenBank/DDBJ databases">
        <title>Comparative genomics of Botrytis spp.</title>
        <authorList>
            <person name="Valero-Jimenez C.A."/>
            <person name="Tapia P."/>
            <person name="Veloso J."/>
            <person name="Silva-Moreno E."/>
            <person name="Staats M."/>
            <person name="Valdes J.H."/>
            <person name="Van Kan J.A.L."/>
        </authorList>
    </citation>
    <scope>NUCLEOTIDE SEQUENCE [LARGE SCALE GENOMIC DNA]</scope>
    <source>
        <strain evidence="3 4">Be9601</strain>
    </source>
</reference>
<evidence type="ECO:0000313" key="3">
    <source>
        <dbReference type="EMBL" id="TGO75433.1"/>
    </source>
</evidence>
<protein>
    <submittedName>
        <fullName evidence="3">Uncharacterized protein</fullName>
    </submittedName>
</protein>
<evidence type="ECO:0000313" key="4">
    <source>
        <dbReference type="Proteomes" id="UP000297229"/>
    </source>
</evidence>
<dbReference type="AlphaFoldDB" id="A0A4Z1K222"/>
<keyword evidence="2" id="KW-0472">Membrane</keyword>
<organism evidence="3 4">
    <name type="scientific">Botrytis elliptica</name>
    <dbReference type="NCBI Taxonomy" id="278938"/>
    <lineage>
        <taxon>Eukaryota</taxon>
        <taxon>Fungi</taxon>
        <taxon>Dikarya</taxon>
        <taxon>Ascomycota</taxon>
        <taxon>Pezizomycotina</taxon>
        <taxon>Leotiomycetes</taxon>
        <taxon>Helotiales</taxon>
        <taxon>Sclerotiniaceae</taxon>
        <taxon>Botrytis</taxon>
    </lineage>
</organism>
<feature type="compositionally biased region" description="Acidic residues" evidence="1">
    <location>
        <begin position="180"/>
        <end position="207"/>
    </location>
</feature>
<name>A0A4Z1K222_9HELO</name>
<feature type="transmembrane region" description="Helical" evidence="2">
    <location>
        <begin position="41"/>
        <end position="63"/>
    </location>
</feature>